<keyword evidence="2" id="KW-1185">Reference proteome</keyword>
<dbReference type="InterPro" id="IPR021955">
    <property type="entry name" value="DUF3572"/>
</dbReference>
<comment type="caution">
    <text evidence="1">The sequence shown here is derived from an EMBL/GenBank/DDBJ whole genome shotgun (WGS) entry which is preliminary data.</text>
</comment>
<dbReference type="RefSeq" id="WP_150965212.1">
    <property type="nucleotide sequence ID" value="NZ_VZZJ01000018.1"/>
</dbReference>
<evidence type="ECO:0000313" key="1">
    <source>
        <dbReference type="EMBL" id="KAB1071617.1"/>
    </source>
</evidence>
<name>A0A6N6MNS5_9HYPH</name>
<sequence>MKRKPVQGDDSAERLALDVLGWLVADEDRLFPFLNATGLTPETLRASAGEPGFLAGVLDHVVGDENVLTACAGALGISPEAIATAWRRLGPPEPEDF</sequence>
<dbReference type="AlphaFoldDB" id="A0A6N6MNS5"/>
<dbReference type="EMBL" id="VZZJ01000018">
    <property type="protein sequence ID" value="KAB1071617.1"/>
    <property type="molecule type" value="Genomic_DNA"/>
</dbReference>
<proteinExistence type="predicted"/>
<dbReference type="Proteomes" id="UP000441523">
    <property type="component" value="Unassembled WGS sequence"/>
</dbReference>
<organism evidence="1 2">
    <name type="scientific">Methylobacterium planeticum</name>
    <dbReference type="NCBI Taxonomy" id="2615211"/>
    <lineage>
        <taxon>Bacteria</taxon>
        <taxon>Pseudomonadati</taxon>
        <taxon>Pseudomonadota</taxon>
        <taxon>Alphaproteobacteria</taxon>
        <taxon>Hyphomicrobiales</taxon>
        <taxon>Methylobacteriaceae</taxon>
        <taxon>Methylobacterium</taxon>
    </lineage>
</organism>
<gene>
    <name evidence="1" type="ORF">F6X51_18810</name>
</gene>
<protein>
    <submittedName>
        <fullName evidence="1">DUF3572 domain-containing protein</fullName>
    </submittedName>
</protein>
<accession>A0A6N6MNS5</accession>
<dbReference type="Pfam" id="PF12096">
    <property type="entry name" value="DUF3572"/>
    <property type="match status" value="1"/>
</dbReference>
<reference evidence="1 2" key="1">
    <citation type="submission" date="2019-09" db="EMBL/GenBank/DDBJ databases">
        <title>YIM 132548 draft genome.</title>
        <authorList>
            <person name="Jiang L."/>
        </authorList>
    </citation>
    <scope>NUCLEOTIDE SEQUENCE [LARGE SCALE GENOMIC DNA]</scope>
    <source>
        <strain evidence="1 2">YIM 132548</strain>
    </source>
</reference>
<evidence type="ECO:0000313" key="2">
    <source>
        <dbReference type="Proteomes" id="UP000441523"/>
    </source>
</evidence>